<protein>
    <submittedName>
        <fullName evidence="1">Uncharacterized protein</fullName>
    </submittedName>
</protein>
<reference evidence="1 2" key="1">
    <citation type="journal article" date="2015" name="PLoS Negl. Trop. Dis.">
        <title>Distribution of Plasmids in Distinct Leptospira Pathogenic Species.</title>
        <authorList>
            <person name="Wang Y."/>
            <person name="Zhuang X."/>
            <person name="Zhong Y."/>
            <person name="Zhang C."/>
            <person name="Zhang Y."/>
            <person name="Zeng L."/>
            <person name="Zhu Y."/>
            <person name="He P."/>
            <person name="Dong K."/>
            <person name="Pal U."/>
            <person name="Guo X."/>
            <person name="Qin J."/>
        </authorList>
    </citation>
    <scope>NUCLEOTIDE SEQUENCE [LARGE SCALE GENOMIC DNA]</scope>
    <source>
        <strain evidence="1 2">56604</strain>
    </source>
</reference>
<dbReference type="EMBL" id="CP012029">
    <property type="protein sequence ID" value="ALO27420.1"/>
    <property type="molecule type" value="Genomic_DNA"/>
</dbReference>
<dbReference type="Proteomes" id="UP000058857">
    <property type="component" value="Chromosome 1"/>
</dbReference>
<dbReference type="AlphaFoldDB" id="A0A0S2IUU4"/>
<proteinExistence type="predicted"/>
<evidence type="ECO:0000313" key="2">
    <source>
        <dbReference type="Proteomes" id="UP000058857"/>
    </source>
</evidence>
<organism evidence="1">
    <name type="scientific">Leptospira borgpetersenii serovar Ballum</name>
    <dbReference type="NCBI Taxonomy" id="280505"/>
    <lineage>
        <taxon>Bacteria</taxon>
        <taxon>Pseudomonadati</taxon>
        <taxon>Spirochaetota</taxon>
        <taxon>Spirochaetia</taxon>
        <taxon>Leptospirales</taxon>
        <taxon>Leptospiraceae</taxon>
        <taxon>Leptospira</taxon>
    </lineage>
</organism>
<gene>
    <name evidence="1" type="ORF">LBBP_03220</name>
</gene>
<name>A0A0S2IUU4_LEPBO</name>
<evidence type="ECO:0000313" key="1">
    <source>
        <dbReference type="EMBL" id="ALO27420.1"/>
    </source>
</evidence>
<accession>A0A0S2IUU4</accession>
<sequence length="41" mass="4597">MIRRSQEEKTGGGTKAALLPKGRKARWLARGSLLENHTFCK</sequence>
<dbReference type="PATRIC" id="fig|280505.15.peg.3140"/>